<sequence length="120" mass="13574">MDLLAEAWADFGLIISTNKTVVMHQPPTSAEYNAPRIKVNGTLLKNVDTFAYIGSTLSHNTRIDDEVAHRIYKAGQGYGRLQASVWNRHSIHLNTKLKMYKADFLTHSFTDRRPGLSTRT</sequence>
<accession>A0A183T9B2</accession>
<gene>
    <name evidence="1" type="ORF">SSLN_LOCUS13060</name>
</gene>
<evidence type="ECO:0000313" key="1">
    <source>
        <dbReference type="EMBL" id="VDL99445.1"/>
    </source>
</evidence>
<dbReference type="WBParaSite" id="SSLN_0001356101-mRNA-1">
    <property type="protein sequence ID" value="SSLN_0001356101-mRNA-1"/>
    <property type="gene ID" value="SSLN_0001356101"/>
</dbReference>
<dbReference type="EMBL" id="UYSU01037768">
    <property type="protein sequence ID" value="VDL99445.1"/>
    <property type="molecule type" value="Genomic_DNA"/>
</dbReference>
<keyword evidence="2" id="KW-1185">Reference proteome</keyword>
<evidence type="ECO:0000313" key="2">
    <source>
        <dbReference type="Proteomes" id="UP000275846"/>
    </source>
</evidence>
<dbReference type="OrthoDB" id="425014at2759"/>
<reference evidence="3" key="1">
    <citation type="submission" date="2016-06" db="UniProtKB">
        <authorList>
            <consortium name="WormBaseParasite"/>
        </authorList>
    </citation>
    <scope>IDENTIFICATION</scope>
</reference>
<proteinExistence type="predicted"/>
<protein>
    <submittedName>
        <fullName evidence="3">Reverse transcriptase domain-containing protein</fullName>
    </submittedName>
</protein>
<dbReference type="PANTHER" id="PTHR47027:SF26">
    <property type="entry name" value="REVERSE TRANSCRIPTASE DOMAIN-CONTAINING PROTEIN"/>
    <property type="match status" value="1"/>
</dbReference>
<organism evidence="3">
    <name type="scientific">Schistocephalus solidus</name>
    <name type="common">Tapeworm</name>
    <dbReference type="NCBI Taxonomy" id="70667"/>
    <lineage>
        <taxon>Eukaryota</taxon>
        <taxon>Metazoa</taxon>
        <taxon>Spiralia</taxon>
        <taxon>Lophotrochozoa</taxon>
        <taxon>Platyhelminthes</taxon>
        <taxon>Cestoda</taxon>
        <taxon>Eucestoda</taxon>
        <taxon>Diphyllobothriidea</taxon>
        <taxon>Diphyllobothriidae</taxon>
        <taxon>Schistocephalus</taxon>
    </lineage>
</organism>
<dbReference type="AlphaFoldDB" id="A0A183T9B2"/>
<evidence type="ECO:0000313" key="3">
    <source>
        <dbReference type="WBParaSite" id="SSLN_0001356101-mRNA-1"/>
    </source>
</evidence>
<name>A0A183T9B2_SCHSO</name>
<dbReference type="Proteomes" id="UP000275846">
    <property type="component" value="Unassembled WGS sequence"/>
</dbReference>
<reference evidence="1 2" key="2">
    <citation type="submission" date="2018-11" db="EMBL/GenBank/DDBJ databases">
        <authorList>
            <consortium name="Pathogen Informatics"/>
        </authorList>
    </citation>
    <scope>NUCLEOTIDE SEQUENCE [LARGE SCALE GENOMIC DNA]</scope>
    <source>
        <strain evidence="1 2">NST_G2</strain>
    </source>
</reference>
<dbReference type="PANTHER" id="PTHR47027">
    <property type="entry name" value="REVERSE TRANSCRIPTASE DOMAIN-CONTAINING PROTEIN"/>
    <property type="match status" value="1"/>
</dbReference>